<protein>
    <recommendedName>
        <fullName evidence="3">Multidrug export protein MepA</fullName>
    </recommendedName>
</protein>
<dbReference type="AlphaFoldDB" id="A0A2T3FUD9"/>
<evidence type="ECO:0000256" key="6">
    <source>
        <dbReference type="ARBA" id="ARBA00022692"/>
    </source>
</evidence>
<dbReference type="GO" id="GO:0015297">
    <property type="term" value="F:antiporter activity"/>
    <property type="evidence" value="ECO:0007669"/>
    <property type="project" value="InterPro"/>
</dbReference>
<keyword evidence="5" id="KW-1003">Cell membrane</keyword>
<proteinExistence type="inferred from homology"/>
<evidence type="ECO:0000256" key="8">
    <source>
        <dbReference type="ARBA" id="ARBA00023136"/>
    </source>
</evidence>
<evidence type="ECO:0000256" key="3">
    <source>
        <dbReference type="ARBA" id="ARBA00022106"/>
    </source>
</evidence>
<name>A0A2T3FUD9_9CLOT</name>
<feature type="transmembrane region" description="Helical" evidence="10">
    <location>
        <begin position="174"/>
        <end position="194"/>
    </location>
</feature>
<comment type="caution">
    <text evidence="11">The sequence shown here is derived from an EMBL/GenBank/DDBJ whole genome shotgun (WGS) entry which is preliminary data.</text>
</comment>
<evidence type="ECO:0000256" key="1">
    <source>
        <dbReference type="ARBA" id="ARBA00004651"/>
    </source>
</evidence>
<feature type="transmembrane region" description="Helical" evidence="10">
    <location>
        <begin position="428"/>
        <end position="447"/>
    </location>
</feature>
<evidence type="ECO:0000256" key="10">
    <source>
        <dbReference type="SAM" id="Phobius"/>
    </source>
</evidence>
<reference evidence="11 12" key="1">
    <citation type="submission" date="2018-03" db="EMBL/GenBank/DDBJ databases">
        <title>Lachnoclostridium SNUG30386 gen.nov., sp.nov., isolated from human faeces.</title>
        <authorList>
            <person name="Seo B."/>
            <person name="Jeon K."/>
            <person name="Ko G."/>
        </authorList>
    </citation>
    <scope>NUCLEOTIDE SEQUENCE [LARGE SCALE GENOMIC DNA]</scope>
    <source>
        <strain evidence="11 12">SNUG30386</strain>
    </source>
</reference>
<sequence length="459" mass="49989">MSASNTQNDFSKGSIVKNIMNLAIPMTLAQLINVLYNIVDRIYIGRIPDHATLSLTGIGLSLPIITLVIAFANLFGMGGAPLCSIERGRGDIKEAEAIMGNSFSMMVISGVLLTVLCLIFRKPMLYLFGASDATYPYADAYITIYLLGSLFVMVGLGMNSFINSQGFGRIGMMTVLLGAAANILLDPIFIFMLHMGIRGAALATILSQLLSAIWILRFLTSDKTILKLRRSSMHLSARRIRKIVGLGLSGFTMAITNCTVQIMCNATLQVYGGDLYVGVMTVINSIREIATLPVTGVTHSAQPVLGFNYGAKEYGRVKKAIVFTSFIAILYTTGIWLIVDGFPAFFIRIFNQDAELIAAGIPAIRLYFFGFFMMSLQFSGQSIFVGLGESKKAIFFSIFRKVIIVVPLTILLPGMFGMGTNGVFAAEPISNFVGGIACFGTMLFTIWRKLTKLQKQEAV</sequence>
<dbReference type="EMBL" id="PYLO01000001">
    <property type="protein sequence ID" value="PST38864.1"/>
    <property type="molecule type" value="Genomic_DNA"/>
</dbReference>
<accession>A0A2T3FUD9</accession>
<evidence type="ECO:0000256" key="7">
    <source>
        <dbReference type="ARBA" id="ARBA00022989"/>
    </source>
</evidence>
<dbReference type="PIRSF" id="PIRSF006603">
    <property type="entry name" value="DinF"/>
    <property type="match status" value="1"/>
</dbReference>
<comment type="similarity">
    <text evidence="2">Belongs to the multi antimicrobial extrusion (MATE) (TC 2.A.66.1) family. MepA subfamily.</text>
</comment>
<dbReference type="InterPro" id="IPR051327">
    <property type="entry name" value="MATE_MepA_subfamily"/>
</dbReference>
<comment type="subcellular location">
    <subcellularLocation>
        <location evidence="1">Cell membrane</location>
        <topology evidence="1">Multi-pass membrane protein</topology>
    </subcellularLocation>
</comment>
<dbReference type="RefSeq" id="WP_107000031.1">
    <property type="nucleotide sequence ID" value="NZ_PYLO01000001.1"/>
</dbReference>
<dbReference type="InterPro" id="IPR048279">
    <property type="entry name" value="MdtK-like"/>
</dbReference>
<evidence type="ECO:0000256" key="5">
    <source>
        <dbReference type="ARBA" id="ARBA00022475"/>
    </source>
</evidence>
<keyword evidence="9" id="KW-0046">Antibiotic resistance</keyword>
<feature type="transmembrane region" description="Helical" evidence="10">
    <location>
        <begin position="20"/>
        <end position="39"/>
    </location>
</feature>
<dbReference type="GO" id="GO:0005886">
    <property type="term" value="C:plasma membrane"/>
    <property type="evidence" value="ECO:0007669"/>
    <property type="project" value="UniProtKB-SubCell"/>
</dbReference>
<gene>
    <name evidence="11" type="ORF">C7U56_02715</name>
</gene>
<keyword evidence="7 10" id="KW-1133">Transmembrane helix</keyword>
<feature type="transmembrane region" description="Helical" evidence="10">
    <location>
        <begin position="97"/>
        <end position="121"/>
    </location>
</feature>
<dbReference type="CDD" id="cd13143">
    <property type="entry name" value="MATE_MepA_like"/>
    <property type="match status" value="1"/>
</dbReference>
<feature type="transmembrane region" description="Helical" evidence="10">
    <location>
        <begin position="320"/>
        <end position="346"/>
    </location>
</feature>
<keyword evidence="12" id="KW-1185">Reference proteome</keyword>
<evidence type="ECO:0000256" key="2">
    <source>
        <dbReference type="ARBA" id="ARBA00008417"/>
    </source>
</evidence>
<dbReference type="Pfam" id="PF01554">
    <property type="entry name" value="MatE"/>
    <property type="match status" value="2"/>
</dbReference>
<feature type="transmembrane region" description="Helical" evidence="10">
    <location>
        <begin position="141"/>
        <end position="162"/>
    </location>
</feature>
<keyword evidence="6 10" id="KW-0812">Transmembrane</keyword>
<feature type="transmembrane region" description="Helical" evidence="10">
    <location>
        <begin position="200"/>
        <end position="220"/>
    </location>
</feature>
<dbReference type="InterPro" id="IPR002528">
    <property type="entry name" value="MATE_fam"/>
</dbReference>
<organism evidence="11 12">
    <name type="scientific">Clostridium fessum</name>
    <dbReference type="NCBI Taxonomy" id="2126740"/>
    <lineage>
        <taxon>Bacteria</taxon>
        <taxon>Bacillati</taxon>
        <taxon>Bacillota</taxon>
        <taxon>Clostridia</taxon>
        <taxon>Eubacteriales</taxon>
        <taxon>Clostridiaceae</taxon>
        <taxon>Clostridium</taxon>
    </lineage>
</organism>
<evidence type="ECO:0000256" key="4">
    <source>
        <dbReference type="ARBA" id="ARBA00022448"/>
    </source>
</evidence>
<evidence type="ECO:0000256" key="9">
    <source>
        <dbReference type="ARBA" id="ARBA00023251"/>
    </source>
</evidence>
<dbReference type="GO" id="GO:0042910">
    <property type="term" value="F:xenobiotic transmembrane transporter activity"/>
    <property type="evidence" value="ECO:0007669"/>
    <property type="project" value="InterPro"/>
</dbReference>
<evidence type="ECO:0000313" key="12">
    <source>
        <dbReference type="Proteomes" id="UP000241048"/>
    </source>
</evidence>
<feature type="transmembrane region" description="Helical" evidence="10">
    <location>
        <begin position="51"/>
        <end position="76"/>
    </location>
</feature>
<dbReference type="GO" id="GO:0046677">
    <property type="term" value="P:response to antibiotic"/>
    <property type="evidence" value="ECO:0007669"/>
    <property type="project" value="UniProtKB-KW"/>
</dbReference>
<dbReference type="PANTHER" id="PTHR43823">
    <property type="entry name" value="SPORULATION PROTEIN YKVU"/>
    <property type="match status" value="1"/>
</dbReference>
<dbReference type="NCBIfam" id="TIGR00797">
    <property type="entry name" value="matE"/>
    <property type="match status" value="1"/>
</dbReference>
<evidence type="ECO:0000313" key="11">
    <source>
        <dbReference type="EMBL" id="PST38864.1"/>
    </source>
</evidence>
<dbReference type="Proteomes" id="UP000241048">
    <property type="component" value="Unassembled WGS sequence"/>
</dbReference>
<keyword evidence="8 10" id="KW-0472">Membrane</keyword>
<feature type="transmembrane region" description="Helical" evidence="10">
    <location>
        <begin position="398"/>
        <end position="416"/>
    </location>
</feature>
<dbReference type="PANTHER" id="PTHR43823:SF3">
    <property type="entry name" value="MULTIDRUG EXPORT PROTEIN MEPA"/>
    <property type="match status" value="1"/>
</dbReference>
<dbReference type="InterPro" id="IPR045070">
    <property type="entry name" value="MATE_MepA-like"/>
</dbReference>
<keyword evidence="4" id="KW-0813">Transport</keyword>